<proteinExistence type="predicted"/>
<dbReference type="GO" id="GO:0006813">
    <property type="term" value="P:potassium ion transport"/>
    <property type="evidence" value="ECO:0007669"/>
    <property type="project" value="InterPro"/>
</dbReference>
<dbReference type="Gene3D" id="3.30.70.1450">
    <property type="entry name" value="Regulator of K+ conductance, C-terminal domain"/>
    <property type="match status" value="1"/>
</dbReference>
<gene>
    <name evidence="2" type="ORF">SAMN05660197_1584</name>
</gene>
<reference evidence="3" key="1">
    <citation type="submission" date="2017-04" db="EMBL/GenBank/DDBJ databases">
        <authorList>
            <person name="Varghese N."/>
            <person name="Submissions S."/>
        </authorList>
    </citation>
    <scope>NUCLEOTIDE SEQUENCE [LARGE SCALE GENOMIC DNA]</scope>
    <source>
        <strain evidence="3">DSM 16512</strain>
    </source>
</reference>
<dbReference type="InterPro" id="IPR003148">
    <property type="entry name" value="RCK_N"/>
</dbReference>
<dbReference type="SUPFAM" id="SSF116726">
    <property type="entry name" value="TrkA C-terminal domain-like"/>
    <property type="match status" value="1"/>
</dbReference>
<feature type="domain" description="RCK C-terminal" evidence="1">
    <location>
        <begin position="146"/>
        <end position="234"/>
    </location>
</feature>
<dbReference type="OrthoDB" id="5338685at2"/>
<dbReference type="SUPFAM" id="SSF51735">
    <property type="entry name" value="NAD(P)-binding Rossmann-fold domains"/>
    <property type="match status" value="1"/>
</dbReference>
<dbReference type="InterPro" id="IPR036721">
    <property type="entry name" value="RCK_C_sf"/>
</dbReference>
<dbReference type="InterPro" id="IPR036291">
    <property type="entry name" value="NAD(P)-bd_dom_sf"/>
</dbReference>
<protein>
    <submittedName>
        <fullName evidence="2">Trk K+ transport system, NAD-binding component</fullName>
    </submittedName>
</protein>
<dbReference type="GO" id="GO:0008324">
    <property type="term" value="F:monoatomic cation transmembrane transporter activity"/>
    <property type="evidence" value="ECO:0007669"/>
    <property type="project" value="InterPro"/>
</dbReference>
<dbReference type="Pfam" id="PF02254">
    <property type="entry name" value="TrkA_N"/>
    <property type="match status" value="1"/>
</dbReference>
<dbReference type="Gene3D" id="3.40.50.720">
    <property type="entry name" value="NAD(P)-binding Rossmann-like Domain"/>
    <property type="match status" value="1"/>
</dbReference>
<dbReference type="Pfam" id="PF02080">
    <property type="entry name" value="TrkA_C"/>
    <property type="match status" value="1"/>
</dbReference>
<dbReference type="RefSeq" id="WP_084275989.1">
    <property type="nucleotide sequence ID" value="NZ_AP026671.1"/>
</dbReference>
<dbReference type="AlphaFoldDB" id="A0A1W1WU83"/>
<sequence length="237" mass="27040">MSERKNKILLLGFGRYGEQIAKNLALEGYEIFIAEESKDALKIASNDGFENLFVIDIQSDQQLTELVLEYGFERVFCAFDEEEKNIYLTITMKALFRNIEVIALCESKESERKLLLAGANKVIDTMVAAANRLYFVLEKPAVAEAIDNILYKDKSLIFKEVEVPVGSFLDGKNIKEINFSRDFRIIVIGIVDIELGRKFTFLTKGINHKIDAGDILVVIGKKWDIEKFEEELKKVNQ</sequence>
<dbReference type="STRING" id="1069081.SAMN05660197_1584"/>
<dbReference type="InterPro" id="IPR050721">
    <property type="entry name" value="Trk_Ktr_HKT_K-transport"/>
</dbReference>
<keyword evidence="3" id="KW-1185">Reference proteome</keyword>
<evidence type="ECO:0000313" key="3">
    <source>
        <dbReference type="Proteomes" id="UP000192602"/>
    </source>
</evidence>
<dbReference type="PANTHER" id="PTHR43833">
    <property type="entry name" value="POTASSIUM CHANNEL PROTEIN 2-RELATED-RELATED"/>
    <property type="match status" value="1"/>
</dbReference>
<evidence type="ECO:0000259" key="1">
    <source>
        <dbReference type="PROSITE" id="PS51202"/>
    </source>
</evidence>
<name>A0A1W1WU83_9BACT</name>
<dbReference type="Proteomes" id="UP000192602">
    <property type="component" value="Unassembled WGS sequence"/>
</dbReference>
<dbReference type="PANTHER" id="PTHR43833:SF9">
    <property type="entry name" value="POTASSIUM CHANNEL PROTEIN YUGO-RELATED"/>
    <property type="match status" value="1"/>
</dbReference>
<organism evidence="2 3">
    <name type="scientific">Nitratiruptor tergarcus DSM 16512</name>
    <dbReference type="NCBI Taxonomy" id="1069081"/>
    <lineage>
        <taxon>Bacteria</taxon>
        <taxon>Pseudomonadati</taxon>
        <taxon>Campylobacterota</taxon>
        <taxon>Epsilonproteobacteria</taxon>
        <taxon>Nautiliales</taxon>
        <taxon>Nitratiruptoraceae</taxon>
        <taxon>Nitratiruptor</taxon>
    </lineage>
</organism>
<evidence type="ECO:0000313" key="2">
    <source>
        <dbReference type="EMBL" id="SMC09762.1"/>
    </source>
</evidence>
<accession>A0A1W1WU83</accession>
<dbReference type="PROSITE" id="PS51202">
    <property type="entry name" value="RCK_C"/>
    <property type="match status" value="1"/>
</dbReference>
<dbReference type="EMBL" id="FWWZ01000001">
    <property type="protein sequence ID" value="SMC09762.1"/>
    <property type="molecule type" value="Genomic_DNA"/>
</dbReference>
<dbReference type="InterPro" id="IPR006037">
    <property type="entry name" value="RCK_C"/>
</dbReference>